<dbReference type="AlphaFoldDB" id="A0A7V3KMM5"/>
<dbReference type="GO" id="GO:0003676">
    <property type="term" value="F:nucleic acid binding"/>
    <property type="evidence" value="ECO:0007669"/>
    <property type="project" value="InterPro"/>
</dbReference>
<proteinExistence type="predicted"/>
<evidence type="ECO:0008006" key="3">
    <source>
        <dbReference type="Google" id="ProtNLM"/>
    </source>
</evidence>
<gene>
    <name evidence="2" type="ORF">ENV38_00800</name>
</gene>
<dbReference type="InterPro" id="IPR011335">
    <property type="entry name" value="Restrct_endonuc-II-like"/>
</dbReference>
<comment type="caution">
    <text evidence="2">The sequence shown here is derived from an EMBL/GenBank/DDBJ whole genome shotgun (WGS) entry which is preliminary data.</text>
</comment>
<dbReference type="InterPro" id="IPR002732">
    <property type="entry name" value="Hjc"/>
</dbReference>
<reference evidence="2" key="1">
    <citation type="journal article" date="2020" name="mSystems">
        <title>Genome- and Community-Level Interaction Insights into Carbon Utilization and Element Cycling Functions of Hydrothermarchaeota in Hydrothermal Sediment.</title>
        <authorList>
            <person name="Zhou Z."/>
            <person name="Liu Y."/>
            <person name="Xu W."/>
            <person name="Pan J."/>
            <person name="Luo Z.H."/>
            <person name="Li M."/>
        </authorList>
    </citation>
    <scope>NUCLEOTIDE SEQUENCE [LARGE SCALE GENOMIC DNA]</scope>
    <source>
        <strain evidence="2">SpSt-754</strain>
    </source>
</reference>
<organism evidence="2">
    <name type="scientific">candidate division WOR-3 bacterium</name>
    <dbReference type="NCBI Taxonomy" id="2052148"/>
    <lineage>
        <taxon>Bacteria</taxon>
        <taxon>Bacteria division WOR-3</taxon>
    </lineage>
</organism>
<name>A0A7V3KMM5_UNCW3</name>
<dbReference type="SUPFAM" id="SSF52980">
    <property type="entry name" value="Restriction endonuclease-like"/>
    <property type="match status" value="1"/>
</dbReference>
<dbReference type="EMBL" id="DTGD01000034">
    <property type="protein sequence ID" value="HGB35435.1"/>
    <property type="molecule type" value="Genomic_DNA"/>
</dbReference>
<dbReference type="Gene3D" id="3.40.1350.10">
    <property type="match status" value="1"/>
</dbReference>
<comment type="catalytic activity">
    <reaction evidence="1">
        <text>Endonucleolytic cleavage at a junction such as a reciprocal single-stranded crossover between two homologous DNA duplexes (Holliday junction).</text>
        <dbReference type="EC" id="3.1.21.10"/>
    </reaction>
</comment>
<evidence type="ECO:0000313" key="2">
    <source>
        <dbReference type="EMBL" id="HGB35435.1"/>
    </source>
</evidence>
<protein>
    <recommendedName>
        <fullName evidence="3">VRR-NUC domain-containing protein</fullName>
    </recommendedName>
</protein>
<dbReference type="InterPro" id="IPR011856">
    <property type="entry name" value="tRNA_endonuc-like_dom_sf"/>
</dbReference>
<evidence type="ECO:0000256" key="1">
    <source>
        <dbReference type="ARBA" id="ARBA00029354"/>
    </source>
</evidence>
<accession>A0A7V3KMM5</accession>
<sequence length="106" mass="12224">MLQQQHLKYYQLTEKDIMGYIREYLRYGGWFVVRLFQGLGAYKGISDLVAIKNGITVWIECKSLRGTLSKDQQTFAENIKKHGGVYIVARSIDDLVEQLKARAIKP</sequence>
<dbReference type="Pfam" id="PF01870">
    <property type="entry name" value="Hjc"/>
    <property type="match status" value="1"/>
</dbReference>
<dbReference type="GO" id="GO:0008821">
    <property type="term" value="F:crossover junction DNA endonuclease activity"/>
    <property type="evidence" value="ECO:0007669"/>
    <property type="project" value="UniProtKB-EC"/>
</dbReference>